<name>A0ABP0N735_9DINO</name>
<organism evidence="2 3">
    <name type="scientific">Durusdinium trenchii</name>
    <dbReference type="NCBI Taxonomy" id="1381693"/>
    <lineage>
        <taxon>Eukaryota</taxon>
        <taxon>Sar</taxon>
        <taxon>Alveolata</taxon>
        <taxon>Dinophyceae</taxon>
        <taxon>Suessiales</taxon>
        <taxon>Symbiodiniaceae</taxon>
        <taxon>Durusdinium</taxon>
    </lineage>
</organism>
<proteinExistence type="predicted"/>
<evidence type="ECO:0000256" key="1">
    <source>
        <dbReference type="SAM" id="MobiDB-lite"/>
    </source>
</evidence>
<feature type="non-terminal residue" evidence="2">
    <location>
        <position position="1"/>
    </location>
</feature>
<feature type="compositionally biased region" description="Basic and acidic residues" evidence="1">
    <location>
        <begin position="68"/>
        <end position="78"/>
    </location>
</feature>
<comment type="caution">
    <text evidence="2">The sequence shown here is derived from an EMBL/GenBank/DDBJ whole genome shotgun (WGS) entry which is preliminary data.</text>
</comment>
<sequence length="94" mass="9916">EALKERLQLCDTAEGAISPSKAVSVELSGLAGCWPAIDRPEEVPAEGAQAADGSAAVVPEEAVEVPDVPEKEGTHSHEGEEEENREIDPIQEVD</sequence>
<evidence type="ECO:0000313" key="3">
    <source>
        <dbReference type="Proteomes" id="UP001642464"/>
    </source>
</evidence>
<feature type="compositionally biased region" description="Low complexity" evidence="1">
    <location>
        <begin position="45"/>
        <end position="60"/>
    </location>
</feature>
<dbReference type="EMBL" id="CAXAMM010026613">
    <property type="protein sequence ID" value="CAK9059273.1"/>
    <property type="molecule type" value="Genomic_DNA"/>
</dbReference>
<dbReference type="Proteomes" id="UP001642464">
    <property type="component" value="Unassembled WGS sequence"/>
</dbReference>
<keyword evidence="3" id="KW-1185">Reference proteome</keyword>
<feature type="region of interest" description="Disordered" evidence="1">
    <location>
        <begin position="44"/>
        <end position="94"/>
    </location>
</feature>
<feature type="compositionally biased region" description="Acidic residues" evidence="1">
    <location>
        <begin position="79"/>
        <end position="94"/>
    </location>
</feature>
<gene>
    <name evidence="2" type="ORF">SCF082_LOCUS31431</name>
</gene>
<reference evidence="2 3" key="1">
    <citation type="submission" date="2024-02" db="EMBL/GenBank/DDBJ databases">
        <authorList>
            <person name="Chen Y."/>
            <person name="Shah S."/>
            <person name="Dougan E. K."/>
            <person name="Thang M."/>
            <person name="Chan C."/>
        </authorList>
    </citation>
    <scope>NUCLEOTIDE SEQUENCE [LARGE SCALE GENOMIC DNA]</scope>
</reference>
<accession>A0ABP0N735</accession>
<protein>
    <submittedName>
        <fullName evidence="2">Uncharacterized protein</fullName>
    </submittedName>
</protein>
<evidence type="ECO:0000313" key="2">
    <source>
        <dbReference type="EMBL" id="CAK9059273.1"/>
    </source>
</evidence>